<dbReference type="KEGG" id="spha:D3Y57_07860"/>
<dbReference type="SUPFAM" id="SSF54427">
    <property type="entry name" value="NTF2-like"/>
    <property type="match status" value="1"/>
</dbReference>
<dbReference type="RefSeq" id="WP_121152528.1">
    <property type="nucleotide sequence ID" value="NZ_CP032829.1"/>
</dbReference>
<gene>
    <name evidence="6" type="ORF">D3Y57_07860</name>
</gene>
<evidence type="ECO:0000256" key="2">
    <source>
        <dbReference type="ARBA" id="ARBA00009597"/>
    </source>
</evidence>
<dbReference type="Gene3D" id="3.10.450.240">
    <property type="match status" value="1"/>
</dbReference>
<dbReference type="AlphaFoldDB" id="A0A494TFW7"/>
<reference evidence="6 7" key="1">
    <citation type="submission" date="2018-09" db="EMBL/GenBank/DDBJ databases">
        <title>Sphingomonas peninsula sp. nov., isolated from fildes peninsula, Antarctic soil.</title>
        <authorList>
            <person name="Yingchao G."/>
        </authorList>
    </citation>
    <scope>NUCLEOTIDE SEQUENCE [LARGE SCALE GENOMIC DNA]</scope>
    <source>
        <strain evidence="6 7">YZ-8</strain>
    </source>
</reference>
<accession>A0A494TFW7</accession>
<keyword evidence="3" id="KW-0809">Transit peptide</keyword>
<sequence>MVGIVLLAMVAGFLALRLYSVLGKRTGHEQTFVAPVDQPKLVPTVAGDEARPQVVIENNNVFEPAAAAGIRAIIAAESNFDVARFIDGSKTAYRMILEAYWRGDETELAELTDDDVRQSFAASIADRKVAGHVLDNRLVQIEKAIISAASLDGKVAHITVRFDADIAAVTRDADNAVVAGSLTDAVPTHDAWTFTRTVRASDPNWILTDTDESA</sequence>
<dbReference type="GO" id="GO:0016020">
    <property type="term" value="C:membrane"/>
    <property type="evidence" value="ECO:0007669"/>
    <property type="project" value="UniProtKB-SubCell"/>
</dbReference>
<dbReference type="PANTHER" id="PTHR10721">
    <property type="entry name" value="MITOCHONDRIAL IMPORT INNER MEMBRANE TRANSLOCASE SUBUNIT TIM44"/>
    <property type="match status" value="1"/>
</dbReference>
<comment type="similarity">
    <text evidence="2">Belongs to the Tim44 family.</text>
</comment>
<proteinExistence type="inferred from homology"/>
<evidence type="ECO:0000313" key="6">
    <source>
        <dbReference type="EMBL" id="AYJ85903.1"/>
    </source>
</evidence>
<dbReference type="Pfam" id="PF04280">
    <property type="entry name" value="Tim44"/>
    <property type="match status" value="1"/>
</dbReference>
<dbReference type="OrthoDB" id="9798618at2"/>
<dbReference type="NCBIfam" id="NF033779">
    <property type="entry name" value="Tim44_TimA_adap"/>
    <property type="match status" value="1"/>
</dbReference>
<dbReference type="EMBL" id="CP032829">
    <property type="protein sequence ID" value="AYJ85903.1"/>
    <property type="molecule type" value="Genomic_DNA"/>
</dbReference>
<evidence type="ECO:0000256" key="3">
    <source>
        <dbReference type="ARBA" id="ARBA00022946"/>
    </source>
</evidence>
<dbReference type="SMART" id="SM00978">
    <property type="entry name" value="Tim44"/>
    <property type="match status" value="1"/>
</dbReference>
<name>A0A494TFW7_SPHPE</name>
<dbReference type="InterPro" id="IPR039544">
    <property type="entry name" value="Tim44-like"/>
</dbReference>
<dbReference type="Proteomes" id="UP000276254">
    <property type="component" value="Chromosome"/>
</dbReference>
<dbReference type="GO" id="GO:0051087">
    <property type="term" value="F:protein-folding chaperone binding"/>
    <property type="evidence" value="ECO:0007669"/>
    <property type="project" value="TreeGrafter"/>
</dbReference>
<evidence type="ECO:0000256" key="4">
    <source>
        <dbReference type="ARBA" id="ARBA00023136"/>
    </source>
</evidence>
<comment type="subcellular location">
    <subcellularLocation>
        <location evidence="1">Membrane</location>
    </subcellularLocation>
</comment>
<evidence type="ECO:0000256" key="1">
    <source>
        <dbReference type="ARBA" id="ARBA00004370"/>
    </source>
</evidence>
<dbReference type="GO" id="GO:0030150">
    <property type="term" value="P:protein import into mitochondrial matrix"/>
    <property type="evidence" value="ECO:0007669"/>
    <property type="project" value="TreeGrafter"/>
</dbReference>
<dbReference type="PANTHER" id="PTHR10721:SF1">
    <property type="entry name" value="MITOCHONDRIAL IMPORT INNER MEMBRANE TRANSLOCASE SUBUNIT TIM44"/>
    <property type="match status" value="1"/>
</dbReference>
<feature type="domain" description="Tim44-like" evidence="5">
    <location>
        <begin position="66"/>
        <end position="212"/>
    </location>
</feature>
<organism evidence="6 7">
    <name type="scientific">Sphingomonas paeninsulae</name>
    <dbReference type="NCBI Taxonomy" id="2319844"/>
    <lineage>
        <taxon>Bacteria</taxon>
        <taxon>Pseudomonadati</taxon>
        <taxon>Pseudomonadota</taxon>
        <taxon>Alphaproteobacteria</taxon>
        <taxon>Sphingomonadales</taxon>
        <taxon>Sphingomonadaceae</taxon>
        <taxon>Sphingomonas</taxon>
    </lineage>
</organism>
<keyword evidence="4" id="KW-0472">Membrane</keyword>
<dbReference type="InterPro" id="IPR032710">
    <property type="entry name" value="NTF2-like_dom_sf"/>
</dbReference>
<dbReference type="InterPro" id="IPR007379">
    <property type="entry name" value="Tim44-like_dom"/>
</dbReference>
<evidence type="ECO:0000259" key="5">
    <source>
        <dbReference type="SMART" id="SM00978"/>
    </source>
</evidence>
<keyword evidence="7" id="KW-1185">Reference proteome</keyword>
<evidence type="ECO:0000313" key="7">
    <source>
        <dbReference type="Proteomes" id="UP000276254"/>
    </source>
</evidence>
<protein>
    <submittedName>
        <fullName evidence="6">Tim44 domain-containing protein</fullName>
    </submittedName>
</protein>